<dbReference type="Proteomes" id="UP000232323">
    <property type="component" value="Unassembled WGS sequence"/>
</dbReference>
<proteinExistence type="predicted"/>
<accession>A0A250X481</accession>
<keyword evidence="2" id="KW-1185">Reference proteome</keyword>
<name>A0A250X481_9CHLO</name>
<evidence type="ECO:0000313" key="2">
    <source>
        <dbReference type="Proteomes" id="UP000232323"/>
    </source>
</evidence>
<protein>
    <submittedName>
        <fullName evidence="1">Uncharacterized protein</fullName>
    </submittedName>
</protein>
<dbReference type="AlphaFoldDB" id="A0A250X481"/>
<gene>
    <name evidence="1" type="ORF">CEUSTIGMA_g5317.t1</name>
</gene>
<evidence type="ECO:0000313" key="1">
    <source>
        <dbReference type="EMBL" id="GAX77875.1"/>
    </source>
</evidence>
<reference evidence="1 2" key="1">
    <citation type="submission" date="2017-08" db="EMBL/GenBank/DDBJ databases">
        <title>Acidophilic green algal genome provides insights into adaptation to an acidic environment.</title>
        <authorList>
            <person name="Hirooka S."/>
            <person name="Hirose Y."/>
            <person name="Kanesaki Y."/>
            <person name="Higuchi S."/>
            <person name="Fujiwara T."/>
            <person name="Onuma R."/>
            <person name="Era A."/>
            <person name="Ohbayashi R."/>
            <person name="Uzuka A."/>
            <person name="Nozaki H."/>
            <person name="Yoshikawa H."/>
            <person name="Miyagishima S.Y."/>
        </authorList>
    </citation>
    <scope>NUCLEOTIDE SEQUENCE [LARGE SCALE GENOMIC DNA]</scope>
    <source>
        <strain evidence="1 2">NIES-2499</strain>
    </source>
</reference>
<comment type="caution">
    <text evidence="1">The sequence shown here is derived from an EMBL/GenBank/DDBJ whole genome shotgun (WGS) entry which is preliminary data.</text>
</comment>
<sequence length="303" mass="34026">MLVEDILGKDPQLQWELTLRDIQLIKNTQTAATVVNCATGRILTQNPTSMAILGIHGASHAVHKTGPHAPSSKALTITLVTSPNRLPSDRPVSVQLHCSPYSGWDFSVHQRRMRAHVEGDYSYIHLLFDQNKDELESLESETRLNIFHTRLEITHPVLRSFMCLHGEGQEAFYDVQISVTHGPIAYEKVFIVSKVDVTEAVLEKCELQHAYDKLTEEKQRAMALLHRQHELIECFGKVNEAALRSSDGKRKSAAHLMDNVFMHMTEGAGDVKEKIELNELLGQGSFGKVFKGLWRGLLLLLSS</sequence>
<organism evidence="1 2">
    <name type="scientific">Chlamydomonas eustigma</name>
    <dbReference type="NCBI Taxonomy" id="1157962"/>
    <lineage>
        <taxon>Eukaryota</taxon>
        <taxon>Viridiplantae</taxon>
        <taxon>Chlorophyta</taxon>
        <taxon>core chlorophytes</taxon>
        <taxon>Chlorophyceae</taxon>
        <taxon>CS clade</taxon>
        <taxon>Chlamydomonadales</taxon>
        <taxon>Chlamydomonadaceae</taxon>
        <taxon>Chlamydomonas</taxon>
    </lineage>
</organism>
<dbReference type="EMBL" id="BEGY01000028">
    <property type="protein sequence ID" value="GAX77875.1"/>
    <property type="molecule type" value="Genomic_DNA"/>
</dbReference>